<evidence type="ECO:0000313" key="10">
    <source>
        <dbReference type="EMBL" id="CAF9921644.1"/>
    </source>
</evidence>
<dbReference type="Proteomes" id="UP000664169">
    <property type="component" value="Unassembled WGS sequence"/>
</dbReference>
<evidence type="ECO:0000259" key="9">
    <source>
        <dbReference type="Pfam" id="PF24160"/>
    </source>
</evidence>
<accession>A0A8H3FDN6</accession>
<dbReference type="InterPro" id="IPR006968">
    <property type="entry name" value="RUS_fam"/>
</dbReference>
<evidence type="ECO:0000256" key="2">
    <source>
        <dbReference type="ARBA" id="ARBA00007558"/>
    </source>
</evidence>
<evidence type="ECO:0000259" key="8">
    <source>
        <dbReference type="Pfam" id="PF04884"/>
    </source>
</evidence>
<dbReference type="InterPro" id="IPR055412">
    <property type="entry name" value="UVB_sens_C"/>
</dbReference>
<evidence type="ECO:0000256" key="6">
    <source>
        <dbReference type="SAM" id="MobiDB-lite"/>
    </source>
</evidence>
<dbReference type="Pfam" id="PF24160">
    <property type="entry name" value="UVB_sens_C"/>
    <property type="match status" value="1"/>
</dbReference>
<comment type="similarity">
    <text evidence="2">Belongs to the RUS1 family.</text>
</comment>
<dbReference type="PANTHER" id="PTHR12770">
    <property type="entry name" value="RUS1 FAMILY PROTEIN C16ORF58"/>
    <property type="match status" value="1"/>
</dbReference>
<evidence type="ECO:0000313" key="11">
    <source>
        <dbReference type="Proteomes" id="UP000664169"/>
    </source>
</evidence>
<organism evidence="10 11">
    <name type="scientific">Gomphillus americanus</name>
    <dbReference type="NCBI Taxonomy" id="1940652"/>
    <lineage>
        <taxon>Eukaryota</taxon>
        <taxon>Fungi</taxon>
        <taxon>Dikarya</taxon>
        <taxon>Ascomycota</taxon>
        <taxon>Pezizomycotina</taxon>
        <taxon>Lecanoromycetes</taxon>
        <taxon>OSLEUM clade</taxon>
        <taxon>Ostropomycetidae</taxon>
        <taxon>Ostropales</taxon>
        <taxon>Graphidaceae</taxon>
        <taxon>Gomphilloideae</taxon>
        <taxon>Gomphillus</taxon>
    </lineage>
</organism>
<feature type="compositionally biased region" description="Polar residues" evidence="6">
    <location>
        <begin position="28"/>
        <end position="38"/>
    </location>
</feature>
<dbReference type="InterPro" id="IPR054549">
    <property type="entry name" value="UVB_sens_RUS_dom"/>
</dbReference>
<evidence type="ECO:0000256" key="3">
    <source>
        <dbReference type="ARBA" id="ARBA00022692"/>
    </source>
</evidence>
<sequence length="497" mass="53941">MLAEPKSSIHLTDINPSGQPGKPIIINPNRNNSETTPIWKSPRKPEALLLERATTLLKEVFLPTGWPSSVSKDYTEYQIYDSLQAFASTIASLLSSRAVLSGIGVGDATATPTAALLLHILQDSTGRLATIIFAHRLGSALEPETKMYRLLADVFNDVSIVLDCASPALPRGVLRVSVLSAAGILRALCGVAAGATKASLSVHFATAGGGGGDGNGASGNVGELNAKDASQETVISLVGSLVGSFVVSWVVGAFWTWSLLLALLGVHLSMNARAVRAVRLRTLNRQRAGLVFGTLFAGKRTISPDDVYAEERIFERDGVVRDVKGSIIGWARIGVSLEVMVQQMQQQQIQQQRQTNTIVQSGTTQRGSSFQQPSQDFEDNPMASIIDLFSQSNYILFPDRSRQTILISLAENASPTQQLQSWAHAILVLQRFSMLSTTDRQSVPDNRVWEIIQSTKHVLDARWDDDVATLRAAGWDLDIASLETRSGSRYRMMNSIE</sequence>
<keyword evidence="5 7" id="KW-0472">Membrane</keyword>
<name>A0A8H3FDN6_9LECA</name>
<comment type="caution">
    <text evidence="10">The sequence shown here is derived from an EMBL/GenBank/DDBJ whole genome shotgun (WGS) entry which is preliminary data.</text>
</comment>
<feature type="domain" description="Protein root UVB sensitive/RUS" evidence="8">
    <location>
        <begin position="53"/>
        <end position="295"/>
    </location>
</feature>
<dbReference type="GO" id="GO:0016020">
    <property type="term" value="C:membrane"/>
    <property type="evidence" value="ECO:0007669"/>
    <property type="project" value="UniProtKB-SubCell"/>
</dbReference>
<dbReference type="Pfam" id="PF04884">
    <property type="entry name" value="UVB_sens_prot"/>
    <property type="match status" value="1"/>
</dbReference>
<reference evidence="10" key="1">
    <citation type="submission" date="2021-03" db="EMBL/GenBank/DDBJ databases">
        <authorList>
            <person name="Tagirdzhanova G."/>
        </authorList>
    </citation>
    <scope>NUCLEOTIDE SEQUENCE</scope>
</reference>
<keyword evidence="3 7" id="KW-0812">Transmembrane</keyword>
<proteinExistence type="inferred from homology"/>
<evidence type="ECO:0000256" key="5">
    <source>
        <dbReference type="ARBA" id="ARBA00023136"/>
    </source>
</evidence>
<evidence type="ECO:0000256" key="1">
    <source>
        <dbReference type="ARBA" id="ARBA00004370"/>
    </source>
</evidence>
<dbReference type="PANTHER" id="PTHR12770:SF31">
    <property type="entry name" value="RUS FAMILY MEMBER 1"/>
    <property type="match status" value="1"/>
</dbReference>
<feature type="compositionally biased region" description="Polar residues" evidence="6">
    <location>
        <begin position="361"/>
        <end position="375"/>
    </location>
</feature>
<keyword evidence="11" id="KW-1185">Reference proteome</keyword>
<feature type="transmembrane region" description="Helical" evidence="7">
    <location>
        <begin position="241"/>
        <end position="266"/>
    </location>
</feature>
<protein>
    <submittedName>
        <fullName evidence="10">Uncharacterized protein</fullName>
    </submittedName>
</protein>
<keyword evidence="4 7" id="KW-1133">Transmembrane helix</keyword>
<evidence type="ECO:0000256" key="4">
    <source>
        <dbReference type="ARBA" id="ARBA00022989"/>
    </source>
</evidence>
<dbReference type="EMBL" id="CAJPDQ010000017">
    <property type="protein sequence ID" value="CAF9921644.1"/>
    <property type="molecule type" value="Genomic_DNA"/>
</dbReference>
<dbReference type="OrthoDB" id="364779at2759"/>
<feature type="region of interest" description="Disordered" evidence="6">
    <location>
        <begin position="357"/>
        <end position="376"/>
    </location>
</feature>
<evidence type="ECO:0000256" key="7">
    <source>
        <dbReference type="SAM" id="Phobius"/>
    </source>
</evidence>
<dbReference type="AlphaFoldDB" id="A0A8H3FDN6"/>
<comment type="subcellular location">
    <subcellularLocation>
        <location evidence="1">Membrane</location>
    </subcellularLocation>
</comment>
<gene>
    <name evidence="10" type="ORF">GOMPHAMPRED_002346</name>
</gene>
<feature type="region of interest" description="Disordered" evidence="6">
    <location>
        <begin position="1"/>
        <end position="40"/>
    </location>
</feature>
<feature type="domain" description="Root UVB sensitive protein C-terminal" evidence="9">
    <location>
        <begin position="391"/>
        <end position="483"/>
    </location>
</feature>